<dbReference type="InterPro" id="IPR014710">
    <property type="entry name" value="RmlC-like_jellyroll"/>
</dbReference>
<evidence type="ECO:0000313" key="8">
    <source>
        <dbReference type="Proteomes" id="UP000681526"/>
    </source>
</evidence>
<dbReference type="PROSITE" id="PS00042">
    <property type="entry name" value="HTH_CRP_1"/>
    <property type="match status" value="1"/>
</dbReference>
<accession>A0ABN7RUF5</accession>
<dbReference type="PANTHER" id="PTHR24567">
    <property type="entry name" value="CRP FAMILY TRANSCRIPTIONAL REGULATORY PROTEIN"/>
    <property type="match status" value="1"/>
</dbReference>
<evidence type="ECO:0000259" key="5">
    <source>
        <dbReference type="PROSITE" id="PS50042"/>
    </source>
</evidence>
<dbReference type="InterPro" id="IPR036390">
    <property type="entry name" value="WH_DNA-bd_sf"/>
</dbReference>
<dbReference type="InterPro" id="IPR018335">
    <property type="entry name" value="Tscrpt_reg_HTH_Crp-type_CS"/>
</dbReference>
<feature type="domain" description="Cyclic nucleotide-binding" evidence="5">
    <location>
        <begin position="27"/>
        <end position="91"/>
    </location>
</feature>
<dbReference type="CDD" id="cd00092">
    <property type="entry name" value="HTH_CRP"/>
    <property type="match status" value="1"/>
</dbReference>
<keyword evidence="8" id="KW-1185">Reference proteome</keyword>
<dbReference type="InterPro" id="IPR000595">
    <property type="entry name" value="cNMP-bd_dom"/>
</dbReference>
<feature type="domain" description="HTH crp-type" evidence="6">
    <location>
        <begin position="156"/>
        <end position="230"/>
    </location>
</feature>
<protein>
    <submittedName>
        <fullName evidence="7">Fumarate and nitrate reduction regulatory protein</fullName>
    </submittedName>
</protein>
<dbReference type="Proteomes" id="UP000681526">
    <property type="component" value="Unassembled WGS sequence"/>
</dbReference>
<dbReference type="SUPFAM" id="SSF46785">
    <property type="entry name" value="Winged helix' DNA-binding domain"/>
    <property type="match status" value="1"/>
</dbReference>
<dbReference type="PROSITE" id="PS51063">
    <property type="entry name" value="HTH_CRP_2"/>
    <property type="match status" value="1"/>
</dbReference>
<proteinExistence type="predicted"/>
<evidence type="ECO:0000256" key="4">
    <source>
        <dbReference type="ARBA" id="ARBA00023163"/>
    </source>
</evidence>
<sequence length="251" mass="28140">MTNRQMTASAPLGQSAVCRREQGDSPFTERQFKELESIMHIRRYEAGAYLFWEGEPAEAVYYIRKGHVKLRRTTDDGRDLLLSILKPGDFLVDFDAWDPNHRNSGQAMDDVEAGIIPLPDLELLLGKDGELAFRFAMWMSMLRRRSESKLCDLIMLGKPGALASTLIRLTNSFGVAQPDGILIRLKLTNTELAELVGTTRESINRMLNTLKNEGVIDMAPGGRLRVLQLDKLRQMAGCPECPACPKEICSI</sequence>
<dbReference type="InterPro" id="IPR050397">
    <property type="entry name" value="Env_Response_Regulators"/>
</dbReference>
<dbReference type="SMART" id="SM00419">
    <property type="entry name" value="HTH_CRP"/>
    <property type="match status" value="1"/>
</dbReference>
<evidence type="ECO:0000259" key="6">
    <source>
        <dbReference type="PROSITE" id="PS51063"/>
    </source>
</evidence>
<dbReference type="PRINTS" id="PR00034">
    <property type="entry name" value="HTHCRP"/>
</dbReference>
<evidence type="ECO:0000256" key="1">
    <source>
        <dbReference type="ARBA" id="ARBA00023015"/>
    </source>
</evidence>
<comment type="caution">
    <text evidence="7">The sequence shown here is derived from an EMBL/GenBank/DDBJ whole genome shotgun (WGS) entry which is preliminary data.</text>
</comment>
<organism evidence="7 8">
    <name type="scientific">Thermobacillus xylanilyticus</name>
    <dbReference type="NCBI Taxonomy" id="76633"/>
    <lineage>
        <taxon>Bacteria</taxon>
        <taxon>Bacillati</taxon>
        <taxon>Bacillota</taxon>
        <taxon>Bacilli</taxon>
        <taxon>Bacillales</taxon>
        <taxon>Paenibacillaceae</taxon>
        <taxon>Thermobacillus</taxon>
    </lineage>
</organism>
<keyword evidence="3" id="KW-0010">Activator</keyword>
<name>A0ABN7RUF5_THEXY</name>
<evidence type="ECO:0000313" key="7">
    <source>
        <dbReference type="EMBL" id="CAG5086263.1"/>
    </source>
</evidence>
<dbReference type="InterPro" id="IPR012318">
    <property type="entry name" value="HTH_CRP"/>
</dbReference>
<evidence type="ECO:0000256" key="3">
    <source>
        <dbReference type="ARBA" id="ARBA00023159"/>
    </source>
</evidence>
<dbReference type="Gene3D" id="1.10.10.10">
    <property type="entry name" value="Winged helix-like DNA-binding domain superfamily/Winged helix DNA-binding domain"/>
    <property type="match status" value="1"/>
</dbReference>
<dbReference type="Pfam" id="PF13545">
    <property type="entry name" value="HTH_Crp_2"/>
    <property type="match status" value="1"/>
</dbReference>
<dbReference type="PANTHER" id="PTHR24567:SF74">
    <property type="entry name" value="HTH-TYPE TRANSCRIPTIONAL REGULATOR ARCR"/>
    <property type="match status" value="1"/>
</dbReference>
<dbReference type="InterPro" id="IPR018490">
    <property type="entry name" value="cNMP-bd_dom_sf"/>
</dbReference>
<dbReference type="PROSITE" id="PS50042">
    <property type="entry name" value="CNMP_BINDING_3"/>
    <property type="match status" value="1"/>
</dbReference>
<dbReference type="InterPro" id="IPR036388">
    <property type="entry name" value="WH-like_DNA-bd_sf"/>
</dbReference>
<keyword evidence="2" id="KW-0238">DNA-binding</keyword>
<dbReference type="EMBL" id="CAJRAY010000043">
    <property type="protein sequence ID" value="CAG5086263.1"/>
    <property type="molecule type" value="Genomic_DNA"/>
</dbReference>
<dbReference type="SUPFAM" id="SSF51206">
    <property type="entry name" value="cAMP-binding domain-like"/>
    <property type="match status" value="1"/>
</dbReference>
<evidence type="ECO:0000256" key="2">
    <source>
        <dbReference type="ARBA" id="ARBA00023125"/>
    </source>
</evidence>
<dbReference type="Pfam" id="PF00027">
    <property type="entry name" value="cNMP_binding"/>
    <property type="match status" value="1"/>
</dbReference>
<keyword evidence="1" id="KW-0805">Transcription regulation</keyword>
<dbReference type="RefSeq" id="WP_213484469.1">
    <property type="nucleotide sequence ID" value="NZ_CAJRAY010000043.1"/>
</dbReference>
<gene>
    <name evidence="7" type="primary">txxe 2023-fnr1</name>
    <name evidence="7" type="ORF">TXXE_09785</name>
</gene>
<dbReference type="CDD" id="cd00038">
    <property type="entry name" value="CAP_ED"/>
    <property type="match status" value="1"/>
</dbReference>
<reference evidence="7 8" key="1">
    <citation type="submission" date="2021-04" db="EMBL/GenBank/DDBJ databases">
        <authorList>
            <person name="Rakotoarivonina H."/>
        </authorList>
    </citation>
    <scope>NUCLEOTIDE SEQUENCE [LARGE SCALE GENOMIC DNA]</scope>
    <source>
        <strain evidence="7 8">XE</strain>
    </source>
</reference>
<dbReference type="SMART" id="SM00100">
    <property type="entry name" value="cNMP"/>
    <property type="match status" value="1"/>
</dbReference>
<keyword evidence="4" id="KW-0804">Transcription</keyword>
<dbReference type="Gene3D" id="2.60.120.10">
    <property type="entry name" value="Jelly Rolls"/>
    <property type="match status" value="1"/>
</dbReference>